<comment type="caution">
    <text evidence="13">The sequence shown here is derived from an EMBL/GenBank/DDBJ whole genome shotgun (WGS) entry which is preliminary data.</text>
</comment>
<dbReference type="Pfam" id="PF07715">
    <property type="entry name" value="Plug"/>
    <property type="match status" value="1"/>
</dbReference>
<keyword evidence="5 9" id="KW-0798">TonB box</keyword>
<reference evidence="13 14" key="1">
    <citation type="submission" date="2019-09" db="EMBL/GenBank/DDBJ databases">
        <title>Pararcticibacter amylolyticus gen. nov., sp. nov., isolated from a rottenly hemp rope, and reclassification of Pedobacter tournemirensis as Pararcticibacter tournemirensis comb. nov.</title>
        <authorList>
            <person name="Cai Y."/>
        </authorList>
    </citation>
    <scope>NUCLEOTIDE SEQUENCE [LARGE SCALE GENOMIC DNA]</scope>
    <source>
        <strain evidence="13 14">TF5-37.2-LB10</strain>
    </source>
</reference>
<dbReference type="InterPro" id="IPR000531">
    <property type="entry name" value="Beta-barrel_TonB"/>
</dbReference>
<proteinExistence type="inferred from homology"/>
<dbReference type="AlphaFoldDB" id="A0A5M9GMG0"/>
<keyword evidence="7 8" id="KW-0998">Cell outer membrane</keyword>
<dbReference type="InterPro" id="IPR023996">
    <property type="entry name" value="TonB-dep_OMP_SusC/RagA"/>
</dbReference>
<evidence type="ECO:0000259" key="11">
    <source>
        <dbReference type="Pfam" id="PF00593"/>
    </source>
</evidence>
<dbReference type="SUPFAM" id="SSF49464">
    <property type="entry name" value="Carboxypeptidase regulatory domain-like"/>
    <property type="match status" value="1"/>
</dbReference>
<dbReference type="Pfam" id="PF13715">
    <property type="entry name" value="CarbopepD_reg_2"/>
    <property type="match status" value="1"/>
</dbReference>
<dbReference type="InterPro" id="IPR039426">
    <property type="entry name" value="TonB-dep_rcpt-like"/>
</dbReference>
<dbReference type="EMBL" id="VWNE01000056">
    <property type="protein sequence ID" value="KAA8474939.1"/>
    <property type="molecule type" value="Genomic_DNA"/>
</dbReference>
<dbReference type="Gene3D" id="2.40.170.20">
    <property type="entry name" value="TonB-dependent receptor, beta-barrel domain"/>
    <property type="match status" value="1"/>
</dbReference>
<keyword evidence="10" id="KW-1133">Transmembrane helix</keyword>
<accession>A0A5M9GMG0</accession>
<evidence type="ECO:0000256" key="9">
    <source>
        <dbReference type="RuleBase" id="RU003357"/>
    </source>
</evidence>
<feature type="domain" description="TonB-dependent receptor-like beta-barrel" evidence="11">
    <location>
        <begin position="492"/>
        <end position="981"/>
    </location>
</feature>
<evidence type="ECO:0000256" key="6">
    <source>
        <dbReference type="ARBA" id="ARBA00023136"/>
    </source>
</evidence>
<dbReference type="PROSITE" id="PS52016">
    <property type="entry name" value="TONB_DEPENDENT_REC_3"/>
    <property type="match status" value="1"/>
</dbReference>
<dbReference type="Proteomes" id="UP000322918">
    <property type="component" value="Unassembled WGS sequence"/>
</dbReference>
<sequence>MKPKTGCTGSPLPFFRPSKHRKQVHYSNSSTTKYNDDNRLQGLYIVLFYLLLITVLSLSDIISSYAQTIQSVQGRVVDERGEPLTGAIVKIKGHTAGTSTGKNGEFSLRQIPADGVLLVSFIGYKTKELAVPAVKTSLLITMVPDATQLQEVEVVSTGYQQIPKERATGSFVQIDSALLSRRVSTNFLDRLDGITSGLVFNRQPGATDQNMLNFIQLRGRSTLGSYGAPLLVVDNFPYEGSITDINPNDIRNITVLKDATAASVWGARSGNGVIVITTNKGRLNGKPQLTVSSAVSVTQKPDLYAASLPQLSADQYIEAEQFLFNRGAYNQAISNGYTGLSPAVEIFLASKNGLISPSDSLARINTLKGYDSRKDLLNYYYRHALNQQYYAAISGGSTSAKYYFSAGYDKDLQNVRNSDNDRVSLNANHSYFLLDNRLELATRLVYTASRSESGASVSGLYPYDRLADNEGNALALVNNAAGSLRLAYTDTAGAGKLLDWKYRPLDEIRKGYSTAQSERNSYLLNFSLNYRVNNSLNASLIYGYERGDSETGRLNEEQSFYTRSLINTFTQITGSSVTYGMPRGDILVNGENSARSHNGRFQADYNHTWHKHSLTALAGYEIRQVTNFNTGYTLYGYNPATATNQNAAIIPDRYYPYYYGSGSGTISTVLSQDGTEYHFLSAYANASYTYSGRYTASMSIRKDESNLFGVKTNQKGVPLWSAGLAWNATGEPFYRFAWLPSLKIRATYGYTGNVDNSLSALLTASGRSTNLNMYNDLYLAIVNPPNPSLRWEKVRNMNLGLDFRLKENRLSGSVDLWRKKGVDLIGQSPLAPQTGVVSFKGNSANTRSRGVDVQLNSVNLKGAFGWNTGLLYNYSKDEVTKYMVESGSNFSVVTTNSINPLPGYPQYAVFSFKYAGLDATGAPLGYLNGEQSNDYSGIYNSSNRADLVYNGPAVPVHSGSLMNTFTFKGFALSVNISYKLGYYFRRQSLDNSSLYGGNGVVYAGQADYDKRWQKPGDELITNVPALIYPANTYRSALYTYSDALVENAGNIRLRDLRLNYHAGKSAWHPFRNLDLFAYLDNAGILWRANKHHIDPEPWYAVRSLSFGLKAAL</sequence>
<evidence type="ECO:0000256" key="5">
    <source>
        <dbReference type="ARBA" id="ARBA00023077"/>
    </source>
</evidence>
<dbReference type="NCBIfam" id="TIGR04057">
    <property type="entry name" value="SusC_RagA_signa"/>
    <property type="match status" value="1"/>
</dbReference>
<evidence type="ECO:0000313" key="13">
    <source>
        <dbReference type="EMBL" id="KAA8474939.1"/>
    </source>
</evidence>
<evidence type="ECO:0000256" key="3">
    <source>
        <dbReference type="ARBA" id="ARBA00022452"/>
    </source>
</evidence>
<keyword evidence="6 8" id="KW-0472">Membrane</keyword>
<feature type="transmembrane region" description="Helical" evidence="10">
    <location>
        <begin position="43"/>
        <end position="66"/>
    </location>
</feature>
<evidence type="ECO:0000256" key="2">
    <source>
        <dbReference type="ARBA" id="ARBA00022448"/>
    </source>
</evidence>
<dbReference type="SUPFAM" id="SSF56935">
    <property type="entry name" value="Porins"/>
    <property type="match status" value="1"/>
</dbReference>
<dbReference type="InterPro" id="IPR037066">
    <property type="entry name" value="Plug_dom_sf"/>
</dbReference>
<comment type="similarity">
    <text evidence="8 9">Belongs to the TonB-dependent receptor family.</text>
</comment>
<gene>
    <name evidence="13" type="ORF">F1649_21860</name>
</gene>
<dbReference type="Pfam" id="PF00593">
    <property type="entry name" value="TonB_dep_Rec_b-barrel"/>
    <property type="match status" value="1"/>
</dbReference>
<keyword evidence="4 8" id="KW-0812">Transmembrane</keyword>
<dbReference type="Gene3D" id="2.170.130.10">
    <property type="entry name" value="TonB-dependent receptor, plug domain"/>
    <property type="match status" value="1"/>
</dbReference>
<protein>
    <submittedName>
        <fullName evidence="13">SusC/RagA family TonB-linked outer membrane protein</fullName>
    </submittedName>
</protein>
<evidence type="ECO:0000259" key="12">
    <source>
        <dbReference type="Pfam" id="PF07715"/>
    </source>
</evidence>
<dbReference type="NCBIfam" id="TIGR04056">
    <property type="entry name" value="OMP_RagA_SusC"/>
    <property type="match status" value="1"/>
</dbReference>
<evidence type="ECO:0000256" key="8">
    <source>
        <dbReference type="PROSITE-ProRule" id="PRU01360"/>
    </source>
</evidence>
<dbReference type="InterPro" id="IPR023997">
    <property type="entry name" value="TonB-dep_OMP_SusC/RagA_CS"/>
</dbReference>
<dbReference type="InterPro" id="IPR012910">
    <property type="entry name" value="Plug_dom"/>
</dbReference>
<evidence type="ECO:0000256" key="4">
    <source>
        <dbReference type="ARBA" id="ARBA00022692"/>
    </source>
</evidence>
<dbReference type="RefSeq" id="WP_141813397.1">
    <property type="nucleotide sequence ID" value="NZ_VFPL01000001.1"/>
</dbReference>
<evidence type="ECO:0000256" key="7">
    <source>
        <dbReference type="ARBA" id="ARBA00023237"/>
    </source>
</evidence>
<organism evidence="13 14">
    <name type="scientific">Arcticibacter tournemirensis</name>
    <dbReference type="NCBI Taxonomy" id="699437"/>
    <lineage>
        <taxon>Bacteria</taxon>
        <taxon>Pseudomonadati</taxon>
        <taxon>Bacteroidota</taxon>
        <taxon>Sphingobacteriia</taxon>
        <taxon>Sphingobacteriales</taxon>
        <taxon>Sphingobacteriaceae</taxon>
        <taxon>Arcticibacter</taxon>
    </lineage>
</organism>
<dbReference type="InterPro" id="IPR008969">
    <property type="entry name" value="CarboxyPept-like_regulatory"/>
</dbReference>
<dbReference type="OrthoDB" id="9768177at2"/>
<evidence type="ECO:0000256" key="1">
    <source>
        <dbReference type="ARBA" id="ARBA00004571"/>
    </source>
</evidence>
<keyword evidence="2 8" id="KW-0813">Transport</keyword>
<dbReference type="GO" id="GO:0009279">
    <property type="term" value="C:cell outer membrane"/>
    <property type="evidence" value="ECO:0007669"/>
    <property type="project" value="UniProtKB-SubCell"/>
</dbReference>
<name>A0A5M9GMG0_9SPHI</name>
<keyword evidence="3 8" id="KW-1134">Transmembrane beta strand</keyword>
<dbReference type="Gene3D" id="2.60.40.1120">
    <property type="entry name" value="Carboxypeptidase-like, regulatory domain"/>
    <property type="match status" value="1"/>
</dbReference>
<feature type="domain" description="TonB-dependent receptor plug" evidence="12">
    <location>
        <begin position="164"/>
        <end position="273"/>
    </location>
</feature>
<evidence type="ECO:0000313" key="14">
    <source>
        <dbReference type="Proteomes" id="UP000322918"/>
    </source>
</evidence>
<keyword evidence="14" id="KW-1185">Reference proteome</keyword>
<evidence type="ECO:0000256" key="10">
    <source>
        <dbReference type="SAM" id="Phobius"/>
    </source>
</evidence>
<dbReference type="InterPro" id="IPR036942">
    <property type="entry name" value="Beta-barrel_TonB_sf"/>
</dbReference>
<comment type="subcellular location">
    <subcellularLocation>
        <location evidence="1 8">Cell outer membrane</location>
        <topology evidence="1 8">Multi-pass membrane protein</topology>
    </subcellularLocation>
</comment>